<name>A0ABP7CS08_9ACTN</name>
<proteinExistence type="predicted"/>
<evidence type="ECO:0000313" key="2">
    <source>
        <dbReference type="EMBL" id="GAA3695246.1"/>
    </source>
</evidence>
<dbReference type="Proteomes" id="UP001500051">
    <property type="component" value="Unassembled WGS sequence"/>
</dbReference>
<sequence>MPDLAAHDGGVPGSTGPDPVHPVTGPSDLRHGLVDAAEIEELGEALADIVTQTSGVLRIEPTLRGAVQAWRSREGDDPAQHLELTVRGRIVDVGVHVAVTTDQQARLLAHRLRERLRAHLTGRGLEPGSVEISILVIEPTTS</sequence>
<protein>
    <recommendedName>
        <fullName evidence="4">Asp23 family, cell envelope-related function</fullName>
    </recommendedName>
</protein>
<dbReference type="EMBL" id="BAAAYX010000002">
    <property type="protein sequence ID" value="GAA3695246.1"/>
    <property type="molecule type" value="Genomic_DNA"/>
</dbReference>
<reference evidence="3" key="1">
    <citation type="journal article" date="2019" name="Int. J. Syst. Evol. Microbiol.">
        <title>The Global Catalogue of Microorganisms (GCM) 10K type strain sequencing project: providing services to taxonomists for standard genome sequencing and annotation.</title>
        <authorList>
            <consortium name="The Broad Institute Genomics Platform"/>
            <consortium name="The Broad Institute Genome Sequencing Center for Infectious Disease"/>
            <person name="Wu L."/>
            <person name="Ma J."/>
        </authorList>
    </citation>
    <scope>NUCLEOTIDE SEQUENCE [LARGE SCALE GENOMIC DNA]</scope>
    <source>
        <strain evidence="3">JCM 16548</strain>
    </source>
</reference>
<keyword evidence="3" id="KW-1185">Reference proteome</keyword>
<evidence type="ECO:0000256" key="1">
    <source>
        <dbReference type="SAM" id="MobiDB-lite"/>
    </source>
</evidence>
<gene>
    <name evidence="2" type="ORF">GCM10022204_08790</name>
</gene>
<evidence type="ECO:0000313" key="3">
    <source>
        <dbReference type="Proteomes" id="UP001500051"/>
    </source>
</evidence>
<feature type="region of interest" description="Disordered" evidence="1">
    <location>
        <begin position="1"/>
        <end position="28"/>
    </location>
</feature>
<accession>A0ABP7CS08</accession>
<dbReference type="RefSeq" id="WP_344811052.1">
    <property type="nucleotide sequence ID" value="NZ_BAAAYX010000002.1"/>
</dbReference>
<organism evidence="2 3">
    <name type="scientific">Microlunatus aurantiacus</name>
    <dbReference type="NCBI Taxonomy" id="446786"/>
    <lineage>
        <taxon>Bacteria</taxon>
        <taxon>Bacillati</taxon>
        <taxon>Actinomycetota</taxon>
        <taxon>Actinomycetes</taxon>
        <taxon>Propionibacteriales</taxon>
        <taxon>Propionibacteriaceae</taxon>
        <taxon>Microlunatus</taxon>
    </lineage>
</organism>
<evidence type="ECO:0008006" key="4">
    <source>
        <dbReference type="Google" id="ProtNLM"/>
    </source>
</evidence>
<comment type="caution">
    <text evidence="2">The sequence shown here is derived from an EMBL/GenBank/DDBJ whole genome shotgun (WGS) entry which is preliminary data.</text>
</comment>